<dbReference type="AlphaFoldDB" id="A0A4Y2E8K2"/>
<proteinExistence type="predicted"/>
<evidence type="ECO:0000313" key="2">
    <source>
        <dbReference type="EMBL" id="GBM25231.1"/>
    </source>
</evidence>
<dbReference type="EMBL" id="BGPR01000533">
    <property type="protein sequence ID" value="GBM25231.1"/>
    <property type="molecule type" value="Genomic_DNA"/>
</dbReference>
<evidence type="ECO:0000256" key="1">
    <source>
        <dbReference type="SAM" id="MobiDB-lite"/>
    </source>
</evidence>
<organism evidence="2 3">
    <name type="scientific">Araneus ventricosus</name>
    <name type="common">Orbweaver spider</name>
    <name type="synonym">Epeira ventricosa</name>
    <dbReference type="NCBI Taxonomy" id="182803"/>
    <lineage>
        <taxon>Eukaryota</taxon>
        <taxon>Metazoa</taxon>
        <taxon>Ecdysozoa</taxon>
        <taxon>Arthropoda</taxon>
        <taxon>Chelicerata</taxon>
        <taxon>Arachnida</taxon>
        <taxon>Araneae</taxon>
        <taxon>Araneomorphae</taxon>
        <taxon>Entelegynae</taxon>
        <taxon>Araneoidea</taxon>
        <taxon>Araneidae</taxon>
        <taxon>Araneus</taxon>
    </lineage>
</organism>
<sequence length="105" mass="12204">MFTSLILRPGEKANPCKDTDDKTTRTHPFRPSPLSARRKKGDALHKMRFNMTSLINYQERCCQRCTTHDKDLLLWEKGSDRHGGCGDGCLMHLRWVVLSLRWALF</sequence>
<accession>A0A4Y2E8K2</accession>
<evidence type="ECO:0000313" key="3">
    <source>
        <dbReference type="Proteomes" id="UP000499080"/>
    </source>
</evidence>
<gene>
    <name evidence="2" type="ORF">AVEN_153413_1</name>
</gene>
<reference evidence="2 3" key="1">
    <citation type="journal article" date="2019" name="Sci. Rep.">
        <title>Orb-weaving spider Araneus ventricosus genome elucidates the spidroin gene catalogue.</title>
        <authorList>
            <person name="Kono N."/>
            <person name="Nakamura H."/>
            <person name="Ohtoshi R."/>
            <person name="Moran D.A.P."/>
            <person name="Shinohara A."/>
            <person name="Yoshida Y."/>
            <person name="Fujiwara M."/>
            <person name="Mori M."/>
            <person name="Tomita M."/>
            <person name="Arakawa K."/>
        </authorList>
    </citation>
    <scope>NUCLEOTIDE SEQUENCE [LARGE SCALE GENOMIC DNA]</scope>
</reference>
<feature type="region of interest" description="Disordered" evidence="1">
    <location>
        <begin position="1"/>
        <end position="41"/>
    </location>
</feature>
<feature type="compositionally biased region" description="Basic and acidic residues" evidence="1">
    <location>
        <begin position="9"/>
        <end position="24"/>
    </location>
</feature>
<dbReference type="Proteomes" id="UP000499080">
    <property type="component" value="Unassembled WGS sequence"/>
</dbReference>
<keyword evidence="3" id="KW-1185">Reference proteome</keyword>
<protein>
    <submittedName>
        <fullName evidence="2">Uncharacterized protein</fullName>
    </submittedName>
</protein>
<comment type="caution">
    <text evidence="2">The sequence shown here is derived from an EMBL/GenBank/DDBJ whole genome shotgun (WGS) entry which is preliminary data.</text>
</comment>
<name>A0A4Y2E8K2_ARAVE</name>